<keyword evidence="2" id="KW-0175">Coiled coil</keyword>
<keyword evidence="4" id="KW-0472">Membrane</keyword>
<dbReference type="EMBL" id="JANVFT010000051">
    <property type="protein sequence ID" value="KAJ4485106.1"/>
    <property type="molecule type" value="Genomic_DNA"/>
</dbReference>
<evidence type="ECO:0000313" key="5">
    <source>
        <dbReference type="EMBL" id="KAJ4485106.1"/>
    </source>
</evidence>
<feature type="coiled-coil region" evidence="2">
    <location>
        <begin position="9"/>
        <end position="43"/>
    </location>
</feature>
<dbReference type="InterPro" id="IPR036322">
    <property type="entry name" value="WD40_repeat_dom_sf"/>
</dbReference>
<dbReference type="SMART" id="SM00320">
    <property type="entry name" value="WD40"/>
    <property type="match status" value="2"/>
</dbReference>
<feature type="region of interest" description="Disordered" evidence="3">
    <location>
        <begin position="436"/>
        <end position="467"/>
    </location>
</feature>
<evidence type="ECO:0000256" key="3">
    <source>
        <dbReference type="SAM" id="MobiDB-lite"/>
    </source>
</evidence>
<dbReference type="PROSITE" id="PS50082">
    <property type="entry name" value="WD_REPEATS_2"/>
    <property type="match status" value="1"/>
</dbReference>
<dbReference type="Pfam" id="PF00400">
    <property type="entry name" value="WD40"/>
    <property type="match status" value="1"/>
</dbReference>
<feature type="compositionally biased region" description="Low complexity" evidence="3">
    <location>
        <begin position="436"/>
        <end position="454"/>
    </location>
</feature>
<feature type="transmembrane region" description="Helical" evidence="4">
    <location>
        <begin position="396"/>
        <end position="420"/>
    </location>
</feature>
<dbReference type="Gene3D" id="2.130.10.10">
    <property type="entry name" value="YVTN repeat-like/Quinoprotein amine dehydrogenase"/>
    <property type="match status" value="1"/>
</dbReference>
<reference evidence="5" key="1">
    <citation type="submission" date="2022-08" db="EMBL/GenBank/DDBJ databases">
        <title>A Global Phylogenomic Analysis of the Shiitake Genus Lentinula.</title>
        <authorList>
            <consortium name="DOE Joint Genome Institute"/>
            <person name="Sierra-Patev S."/>
            <person name="Min B."/>
            <person name="Naranjo-Ortiz M."/>
            <person name="Looney B."/>
            <person name="Konkel Z."/>
            <person name="Slot J.C."/>
            <person name="Sakamoto Y."/>
            <person name="Steenwyk J.L."/>
            <person name="Rokas A."/>
            <person name="Carro J."/>
            <person name="Camarero S."/>
            <person name="Ferreira P."/>
            <person name="Molpeceres G."/>
            <person name="Ruiz-Duenas F.J."/>
            <person name="Serrano A."/>
            <person name="Henrissat B."/>
            <person name="Drula E."/>
            <person name="Hughes K.W."/>
            <person name="Mata J.L."/>
            <person name="Ishikawa N.K."/>
            <person name="Vargas-Isla R."/>
            <person name="Ushijima S."/>
            <person name="Smith C.A."/>
            <person name="Ahrendt S."/>
            <person name="Andreopoulos W."/>
            <person name="He G."/>
            <person name="Labutti K."/>
            <person name="Lipzen A."/>
            <person name="Ng V."/>
            <person name="Riley R."/>
            <person name="Sandor L."/>
            <person name="Barry K."/>
            <person name="Martinez A.T."/>
            <person name="Xiao Y."/>
            <person name="Gibbons J.G."/>
            <person name="Terashima K."/>
            <person name="Grigoriev I.V."/>
            <person name="Hibbett D.S."/>
        </authorList>
    </citation>
    <scope>NUCLEOTIDE SEQUENCE</scope>
    <source>
        <strain evidence="5">RHP3577 ss4</strain>
    </source>
</reference>
<evidence type="ECO:0000256" key="1">
    <source>
        <dbReference type="PROSITE-ProRule" id="PRU00221"/>
    </source>
</evidence>
<dbReference type="Proteomes" id="UP001150217">
    <property type="component" value="Unassembled WGS sequence"/>
</dbReference>
<comment type="caution">
    <text evidence="5">The sequence shown here is derived from an EMBL/GenBank/DDBJ whole genome shotgun (WGS) entry which is preliminary data.</text>
</comment>
<feature type="repeat" description="WD" evidence="1">
    <location>
        <begin position="79"/>
        <end position="115"/>
    </location>
</feature>
<organism evidence="5 6">
    <name type="scientific">Lentinula lateritia</name>
    <dbReference type="NCBI Taxonomy" id="40482"/>
    <lineage>
        <taxon>Eukaryota</taxon>
        <taxon>Fungi</taxon>
        <taxon>Dikarya</taxon>
        <taxon>Basidiomycota</taxon>
        <taxon>Agaricomycotina</taxon>
        <taxon>Agaricomycetes</taxon>
        <taxon>Agaricomycetidae</taxon>
        <taxon>Agaricales</taxon>
        <taxon>Marasmiineae</taxon>
        <taxon>Omphalotaceae</taxon>
        <taxon>Lentinula</taxon>
    </lineage>
</organism>
<keyword evidence="4" id="KW-0812">Transmembrane</keyword>
<keyword evidence="1" id="KW-0853">WD repeat</keyword>
<keyword evidence="4" id="KW-1133">Transmembrane helix</keyword>
<name>A0ABQ8VB61_9AGAR</name>
<proteinExistence type="predicted"/>
<accession>A0ABQ8VB61</accession>
<protein>
    <recommendedName>
        <fullName evidence="7">WD40 repeat-like protein</fullName>
    </recommendedName>
</protein>
<dbReference type="InterPro" id="IPR015943">
    <property type="entry name" value="WD40/YVTN_repeat-like_dom_sf"/>
</dbReference>
<evidence type="ECO:0000256" key="4">
    <source>
        <dbReference type="SAM" id="Phobius"/>
    </source>
</evidence>
<keyword evidence="6" id="KW-1185">Reference proteome</keyword>
<evidence type="ECO:0000256" key="2">
    <source>
        <dbReference type="SAM" id="Coils"/>
    </source>
</evidence>
<dbReference type="SUPFAM" id="SSF50978">
    <property type="entry name" value="WD40 repeat-like"/>
    <property type="match status" value="1"/>
</dbReference>
<sequence length="488" mass="53700">MPFSLVRCVSCEDAEINQLQRRMAAALDEADNLRIELDALAKRLKLRDETELRLRLAKQKALKLTAGAMNPSYIQMGVINSPTDTVNALSFTIDGRYLASASDDKTVRVHDIERGLSNVWEHKGASPYTAVAWKNNILFIGDEGGVVMCSYPTLKWPHRRASEVIHEASSPVAVMEINESGDRLLVCAGADVLLFKKHSSGAWRYTDRLPRPAFGETENFVRPPTLATGVHFLKNDNECLIGYYHHGFWKCDINAWETTCIWGPDEKIGTSAKSPDSTSLVATNIRSGLDWFRNTSQDFKKIRHAAIMGTTKGYAVIFDAKHGRRIQTLKHGTDQSWVTALAYVESVPRRRRMIATGDGNCGQHTQILLWIEDKGTPAKVPSKLWVALPRLVGIQVAVIVTVCRIILVAMGITFALLLLFPSKWSVDDVSKMLRSPSSAPSSSSASSSASSSSVPPSPSPSPGGHSLQKTKFKEILDNLGEVILVCVS</sequence>
<gene>
    <name evidence="5" type="ORF">C8R41DRAFT_921416</name>
</gene>
<evidence type="ECO:0000313" key="6">
    <source>
        <dbReference type="Proteomes" id="UP001150217"/>
    </source>
</evidence>
<dbReference type="InterPro" id="IPR001680">
    <property type="entry name" value="WD40_rpt"/>
</dbReference>
<evidence type="ECO:0008006" key="7">
    <source>
        <dbReference type="Google" id="ProtNLM"/>
    </source>
</evidence>